<organism evidence="1 2">
    <name type="scientific">Ectopseudomonas chengduensis</name>
    <dbReference type="NCBI Taxonomy" id="489632"/>
    <lineage>
        <taxon>Bacteria</taxon>
        <taxon>Pseudomonadati</taxon>
        <taxon>Pseudomonadota</taxon>
        <taxon>Gammaproteobacteria</taxon>
        <taxon>Pseudomonadales</taxon>
        <taxon>Pseudomonadaceae</taxon>
        <taxon>Ectopseudomonas</taxon>
    </lineage>
</organism>
<protein>
    <submittedName>
        <fullName evidence="1">Uncharacterized protein</fullName>
    </submittedName>
</protein>
<dbReference type="Proteomes" id="UP000199467">
    <property type="component" value="Unassembled WGS sequence"/>
</dbReference>
<accession>A0A1G6UB55</accession>
<sequence length="220" mass="23688">MNVNRLFLIAFLFAPAFAFGADIGGVDASEARRELISAILEFIGLISFPLGLLLMVVGAYKLKLLTEEGGKVGLSIPLITILAGAFTINFKALLSVITNTYFKVDFCQIIEESAAISKSCFSNEMSGLTGDLQQRVARLANETTAQIFIDNLYTIVGIFQVIGFIYFLIGIYGLKEVADGTAENGYGKPITIMIASSLIVDLPHTITTAVDTLAKIGINF</sequence>
<dbReference type="EMBL" id="FMZQ01000015">
    <property type="protein sequence ID" value="SDD37805.1"/>
    <property type="molecule type" value="Genomic_DNA"/>
</dbReference>
<proteinExistence type="predicted"/>
<evidence type="ECO:0000313" key="1">
    <source>
        <dbReference type="EMBL" id="SDD37805.1"/>
    </source>
</evidence>
<name>A0A1G6UB55_9GAMM</name>
<reference evidence="2" key="1">
    <citation type="submission" date="2016-10" db="EMBL/GenBank/DDBJ databases">
        <authorList>
            <person name="Varghese N."/>
            <person name="Submissions S."/>
        </authorList>
    </citation>
    <scope>NUCLEOTIDE SEQUENCE [LARGE SCALE GENOMIC DNA]</scope>
    <source>
        <strain evidence="2">DSM 26382</strain>
    </source>
</reference>
<evidence type="ECO:0000313" key="2">
    <source>
        <dbReference type="Proteomes" id="UP000199467"/>
    </source>
</evidence>
<dbReference type="AlphaFoldDB" id="A0A1G6UB55"/>
<dbReference type="RefSeq" id="WP_090337395.1">
    <property type="nucleotide sequence ID" value="NZ_FMZQ01000015.1"/>
</dbReference>
<gene>
    <name evidence="1" type="ORF">SAMN05216576_11567</name>
</gene>
<keyword evidence="2" id="KW-1185">Reference proteome</keyword>